<comment type="catalytic activity">
    <reaction evidence="1 19">
        <text>2 a phenolic donor + H2O2 = 2 a phenolic radical donor + 2 H2O</text>
        <dbReference type="Rhea" id="RHEA:56136"/>
        <dbReference type="ChEBI" id="CHEBI:15377"/>
        <dbReference type="ChEBI" id="CHEBI:16240"/>
        <dbReference type="ChEBI" id="CHEBI:139520"/>
        <dbReference type="ChEBI" id="CHEBI:139521"/>
        <dbReference type="EC" id="1.11.1.7"/>
    </reaction>
</comment>
<keyword evidence="12 18" id="KW-1015">Disulfide bond</keyword>
<feature type="binding site" evidence="16">
    <location>
        <position position="77"/>
    </location>
    <ligand>
        <name>Ca(2+)</name>
        <dbReference type="ChEBI" id="CHEBI:29108"/>
        <label>1</label>
    </ligand>
</feature>
<evidence type="ECO:0000256" key="10">
    <source>
        <dbReference type="ARBA" id="ARBA00023002"/>
    </source>
</evidence>
<dbReference type="InterPro" id="IPR010255">
    <property type="entry name" value="Haem_peroxidase_sf"/>
</dbReference>
<evidence type="ECO:0000256" key="18">
    <source>
        <dbReference type="PIRSR" id="PIRSR600823-5"/>
    </source>
</evidence>
<feature type="domain" description="Plant heme peroxidase family profile" evidence="20">
    <location>
        <begin position="28"/>
        <end position="356"/>
    </location>
</feature>
<evidence type="ECO:0000256" key="5">
    <source>
        <dbReference type="ARBA" id="ARBA00022559"/>
    </source>
</evidence>
<dbReference type="PANTHER" id="PTHR31235">
    <property type="entry name" value="PEROXIDASE 25-RELATED"/>
    <property type="match status" value="1"/>
</dbReference>
<dbReference type="SUPFAM" id="SSF48113">
    <property type="entry name" value="Heme-dependent peroxidases"/>
    <property type="match status" value="2"/>
</dbReference>
<comment type="cofactor">
    <cofactor evidence="16 19">
        <name>Ca(2+)</name>
        <dbReference type="ChEBI" id="CHEBI:29108"/>
    </cofactor>
    <text evidence="16 19">Binds 2 calcium ions per subunit.</text>
</comment>
<keyword evidence="7 16" id="KW-0479">Metal-binding</keyword>
<evidence type="ECO:0000256" key="16">
    <source>
        <dbReference type="PIRSR" id="PIRSR600823-3"/>
    </source>
</evidence>
<feature type="site" description="Transition state stabilizer" evidence="17">
    <location>
        <position position="65"/>
    </location>
</feature>
<keyword evidence="10 19" id="KW-0560">Oxidoreductase</keyword>
<evidence type="ECO:0000256" key="2">
    <source>
        <dbReference type="ARBA" id="ARBA00002322"/>
    </source>
</evidence>
<evidence type="ECO:0000256" key="9">
    <source>
        <dbReference type="ARBA" id="ARBA00022837"/>
    </source>
</evidence>
<name>A0A7J8SYY2_GOSDV</name>
<dbReference type="FunFam" id="1.10.520.10:FF:000001">
    <property type="entry name" value="Peroxidase"/>
    <property type="match status" value="1"/>
</dbReference>
<comment type="similarity">
    <text evidence="19">Belongs to the peroxidase family. Classical plant (class III) peroxidase subfamily.</text>
</comment>
<feature type="chain" id="PRO_5029934266" description="Peroxidase" evidence="19">
    <location>
        <begin position="27"/>
        <end position="358"/>
    </location>
</feature>
<keyword evidence="4 19" id="KW-0964">Secreted</keyword>
<reference evidence="21 22" key="1">
    <citation type="journal article" date="2019" name="Genome Biol. Evol.">
        <title>Insights into the evolution of the New World diploid cottons (Gossypium, subgenus Houzingenia) based on genome sequencing.</title>
        <authorList>
            <person name="Grover C.E."/>
            <person name="Arick M.A. 2nd"/>
            <person name="Thrash A."/>
            <person name="Conover J.L."/>
            <person name="Sanders W.S."/>
            <person name="Peterson D.G."/>
            <person name="Frelichowski J.E."/>
            <person name="Scheffler J.A."/>
            <person name="Scheffler B.E."/>
            <person name="Wendel J.F."/>
        </authorList>
    </citation>
    <scope>NUCLEOTIDE SEQUENCE [LARGE SCALE GENOMIC DNA]</scope>
    <source>
        <strain evidence="21">27</strain>
        <tissue evidence="21">Leaf</tissue>
    </source>
</reference>
<evidence type="ECO:0000256" key="8">
    <source>
        <dbReference type="ARBA" id="ARBA00022729"/>
    </source>
</evidence>
<dbReference type="PROSITE" id="PS50873">
    <property type="entry name" value="PEROXIDASE_4"/>
    <property type="match status" value="1"/>
</dbReference>
<feature type="binding site" evidence="16">
    <location>
        <position position="222"/>
    </location>
    <ligand>
        <name>Ca(2+)</name>
        <dbReference type="ChEBI" id="CHEBI:29108"/>
        <label>2</label>
    </ligand>
</feature>
<evidence type="ECO:0000256" key="6">
    <source>
        <dbReference type="ARBA" id="ARBA00022617"/>
    </source>
</evidence>
<keyword evidence="22" id="KW-1185">Reference proteome</keyword>
<evidence type="ECO:0000256" key="3">
    <source>
        <dbReference type="ARBA" id="ARBA00012313"/>
    </source>
</evidence>
<dbReference type="InterPro" id="IPR002016">
    <property type="entry name" value="Haem_peroxidase"/>
</dbReference>
<gene>
    <name evidence="21" type="ORF">Godav_003020</name>
</gene>
<dbReference type="Gene3D" id="1.10.520.10">
    <property type="match status" value="1"/>
</dbReference>
<evidence type="ECO:0000313" key="22">
    <source>
        <dbReference type="Proteomes" id="UP000593561"/>
    </source>
</evidence>
<evidence type="ECO:0000256" key="15">
    <source>
        <dbReference type="PIRSR" id="PIRSR600823-2"/>
    </source>
</evidence>
<comment type="cofactor">
    <cofactor evidence="16 19">
        <name>heme b</name>
        <dbReference type="ChEBI" id="CHEBI:60344"/>
    </cofactor>
    <text evidence="16 19">Binds 1 heme b (iron(II)-protoporphyrin IX) group per subunit.</text>
</comment>
<keyword evidence="5 19" id="KW-0575">Peroxidase</keyword>
<feature type="binding site" evidence="16">
    <location>
        <position position="75"/>
    </location>
    <ligand>
        <name>Ca(2+)</name>
        <dbReference type="ChEBI" id="CHEBI:29108"/>
        <label>1</label>
    </ligand>
</feature>
<keyword evidence="8 19" id="KW-0732">Signal</keyword>
<evidence type="ECO:0000256" key="1">
    <source>
        <dbReference type="ARBA" id="ARBA00000189"/>
    </source>
</evidence>
<evidence type="ECO:0000259" key="20">
    <source>
        <dbReference type="PROSITE" id="PS50873"/>
    </source>
</evidence>
<evidence type="ECO:0000256" key="12">
    <source>
        <dbReference type="ARBA" id="ARBA00023157"/>
    </source>
</evidence>
<evidence type="ECO:0000256" key="7">
    <source>
        <dbReference type="ARBA" id="ARBA00022723"/>
    </source>
</evidence>
<dbReference type="GO" id="GO:0020037">
    <property type="term" value="F:heme binding"/>
    <property type="evidence" value="ECO:0007669"/>
    <property type="project" value="UniProtKB-UniRule"/>
</dbReference>
<evidence type="ECO:0000256" key="17">
    <source>
        <dbReference type="PIRSR" id="PIRSR600823-4"/>
    </source>
</evidence>
<feature type="disulfide bond" evidence="18">
    <location>
        <begin position="120"/>
        <end position="352"/>
    </location>
</feature>
<dbReference type="GO" id="GO:0140825">
    <property type="term" value="F:lactoperoxidase activity"/>
    <property type="evidence" value="ECO:0007669"/>
    <property type="project" value="UniProtKB-EC"/>
</dbReference>
<dbReference type="InterPro" id="IPR019794">
    <property type="entry name" value="Peroxidases_AS"/>
</dbReference>
<evidence type="ECO:0000256" key="14">
    <source>
        <dbReference type="PIRSR" id="PIRSR600823-1"/>
    </source>
</evidence>
<evidence type="ECO:0000313" key="21">
    <source>
        <dbReference type="EMBL" id="MBA0630980.1"/>
    </source>
</evidence>
<feature type="disulfide bond" evidence="18">
    <location>
        <begin position="71"/>
        <end position="76"/>
    </location>
</feature>
<feature type="binding site" evidence="16">
    <location>
        <position position="272"/>
    </location>
    <ligand>
        <name>Ca(2+)</name>
        <dbReference type="ChEBI" id="CHEBI:29108"/>
        <label>2</label>
    </ligand>
</feature>
<comment type="function">
    <text evidence="2">Removal of H(2)O(2), oxidation of toxic reductants, biosynthesis and degradation of lignin, suberization, auxin catabolism, response to environmental stresses such as wounding, pathogen attack and oxidative stress. These functions might be dependent on each isozyme/isoform in each plant tissue.</text>
</comment>
<comment type="caution">
    <text evidence="21">The sequence shown here is derived from an EMBL/GenBank/DDBJ whole genome shotgun (WGS) entry which is preliminary data.</text>
</comment>
<feature type="binding site" evidence="16">
    <location>
        <position position="70"/>
    </location>
    <ligand>
        <name>Ca(2+)</name>
        <dbReference type="ChEBI" id="CHEBI:29108"/>
        <label>1</label>
    </ligand>
</feature>
<protein>
    <recommendedName>
        <fullName evidence="3 19">Peroxidase</fullName>
        <ecNumber evidence="3 19">1.11.1.7</ecNumber>
    </recommendedName>
</protein>
<dbReference type="PRINTS" id="PR00461">
    <property type="entry name" value="PLPEROXIDASE"/>
</dbReference>
<feature type="active site" description="Proton acceptor" evidence="14">
    <location>
        <position position="69"/>
    </location>
</feature>
<keyword evidence="6 19" id="KW-0349">Heme</keyword>
<dbReference type="Proteomes" id="UP000593561">
    <property type="component" value="Unassembled WGS sequence"/>
</dbReference>
<dbReference type="AlphaFoldDB" id="A0A7J8SYY2"/>
<feature type="disulfide bond" evidence="18">
    <location>
        <begin position="228"/>
        <end position="259"/>
    </location>
</feature>
<evidence type="ECO:0000256" key="11">
    <source>
        <dbReference type="ARBA" id="ARBA00023004"/>
    </source>
</evidence>
<dbReference type="GO" id="GO:0050832">
    <property type="term" value="P:defense response to fungus"/>
    <property type="evidence" value="ECO:0007669"/>
    <property type="project" value="UniProtKB-ARBA"/>
</dbReference>
<feature type="binding site" evidence="16">
    <location>
        <position position="280"/>
    </location>
    <ligand>
        <name>Ca(2+)</name>
        <dbReference type="ChEBI" id="CHEBI:29108"/>
        <label>2</label>
    </ligand>
</feature>
<evidence type="ECO:0000256" key="13">
    <source>
        <dbReference type="ARBA" id="ARBA00023324"/>
    </source>
</evidence>
<feature type="binding site" evidence="16">
    <location>
        <position position="88"/>
    </location>
    <ligand>
        <name>Ca(2+)</name>
        <dbReference type="ChEBI" id="CHEBI:29108"/>
        <label>1</label>
    </ligand>
</feature>
<keyword evidence="9 16" id="KW-0106">Calcium</keyword>
<dbReference type="GO" id="GO:0006979">
    <property type="term" value="P:response to oxidative stress"/>
    <property type="evidence" value="ECO:0007669"/>
    <property type="project" value="UniProtKB-UniRule"/>
</dbReference>
<feature type="signal peptide" evidence="19">
    <location>
        <begin position="1"/>
        <end position="26"/>
    </location>
</feature>
<dbReference type="CDD" id="cd00693">
    <property type="entry name" value="secretory_peroxidase"/>
    <property type="match status" value="1"/>
</dbReference>
<keyword evidence="11 16" id="KW-0408">Iron</keyword>
<dbReference type="GO" id="GO:0046872">
    <property type="term" value="F:metal ion binding"/>
    <property type="evidence" value="ECO:0007669"/>
    <property type="project" value="UniProtKB-UniRule"/>
</dbReference>
<feature type="binding site" evidence="16">
    <location>
        <position position="73"/>
    </location>
    <ligand>
        <name>Ca(2+)</name>
        <dbReference type="ChEBI" id="CHEBI:29108"/>
        <label>1</label>
    </ligand>
</feature>
<proteinExistence type="inferred from homology"/>
<feature type="disulfide bond" evidence="18">
    <location>
        <begin position="38"/>
        <end position="114"/>
    </location>
</feature>
<dbReference type="PROSITE" id="PS00436">
    <property type="entry name" value="PEROXIDASE_2"/>
    <property type="match status" value="1"/>
</dbReference>
<dbReference type="InterPro" id="IPR000823">
    <property type="entry name" value="Peroxidase_pln"/>
</dbReference>
<feature type="binding site" evidence="16">
    <location>
        <position position="79"/>
    </location>
    <ligand>
        <name>Ca(2+)</name>
        <dbReference type="ChEBI" id="CHEBI:29108"/>
        <label>1</label>
    </ligand>
</feature>
<evidence type="ECO:0000256" key="19">
    <source>
        <dbReference type="RuleBase" id="RU362060"/>
    </source>
</evidence>
<keyword evidence="13 19" id="KW-0376">Hydrogen peroxide</keyword>
<dbReference type="EC" id="1.11.1.7" evidence="3 19"/>
<dbReference type="Gene3D" id="1.10.420.10">
    <property type="entry name" value="Peroxidase, domain 2"/>
    <property type="match status" value="1"/>
</dbReference>
<dbReference type="PRINTS" id="PR00458">
    <property type="entry name" value="PEROXIDASE"/>
</dbReference>
<dbReference type="FunFam" id="1.10.420.10:FF:000010">
    <property type="entry name" value="Peroxidase"/>
    <property type="match status" value="1"/>
</dbReference>
<dbReference type="GO" id="GO:0005576">
    <property type="term" value="C:extracellular region"/>
    <property type="evidence" value="ECO:0007669"/>
    <property type="project" value="UniProtKB-SubCell"/>
</dbReference>
<feature type="binding site" evidence="15">
    <location>
        <position position="162"/>
    </location>
    <ligand>
        <name>substrate</name>
    </ligand>
</feature>
<organism evidence="21 22">
    <name type="scientific">Gossypium davidsonii</name>
    <name type="common">Davidson's cotton</name>
    <name type="synonym">Gossypium klotzschianum subsp. davidsonii</name>
    <dbReference type="NCBI Taxonomy" id="34287"/>
    <lineage>
        <taxon>Eukaryota</taxon>
        <taxon>Viridiplantae</taxon>
        <taxon>Streptophyta</taxon>
        <taxon>Embryophyta</taxon>
        <taxon>Tracheophyta</taxon>
        <taxon>Spermatophyta</taxon>
        <taxon>Magnoliopsida</taxon>
        <taxon>eudicotyledons</taxon>
        <taxon>Gunneridae</taxon>
        <taxon>Pentapetalae</taxon>
        <taxon>rosids</taxon>
        <taxon>malvids</taxon>
        <taxon>Malvales</taxon>
        <taxon>Malvaceae</taxon>
        <taxon>Malvoideae</taxon>
        <taxon>Gossypium</taxon>
    </lineage>
</organism>
<dbReference type="InterPro" id="IPR033905">
    <property type="entry name" value="Secretory_peroxidase"/>
</dbReference>
<sequence>MEGNCFNQTVFLFTLLLAIAASSVRGHSTRVGFYSSTCPRAESIIKSTVESHFKLDPTIAPGLLRMHFHDCFVRGCDASILIDGPNAEKTAPASQFLKGYKVIDDAKFQLECECPGVVSCADILALAARDSVVLTKGTSWAVPTGRRDGTVSKASDTDGNMPGFQDTVDVLKQKFAAKGLNTRDLVTLVGKHFITIWLDLPNATVDTQFWLLIFNLLLGAHTIGTAACEVFSYRLYNFTSTGADPSINPAFVSHLQALCPQNRDGSRQIALDTGSADRFDTSFFANLREGKGILESDQRLWTDDLTKKFVQRFLEVRGSLGLSFNVEFGKSMVKMSNIEVKTGTMGEIRKVCSKVNEY</sequence>
<dbReference type="Pfam" id="PF00141">
    <property type="entry name" value="peroxidase"/>
    <property type="match status" value="2"/>
</dbReference>
<feature type="binding site" description="axial binding residue" evidence="16">
    <location>
        <position position="221"/>
    </location>
    <ligand>
        <name>heme b</name>
        <dbReference type="ChEBI" id="CHEBI:60344"/>
    </ligand>
    <ligandPart>
        <name>Fe</name>
        <dbReference type="ChEBI" id="CHEBI:18248"/>
    </ligandPart>
</feature>
<dbReference type="EMBL" id="JABFAC010000012">
    <property type="protein sequence ID" value="MBA0630980.1"/>
    <property type="molecule type" value="Genomic_DNA"/>
</dbReference>
<comment type="subcellular location">
    <subcellularLocation>
        <location evidence="19">Secreted</location>
    </subcellularLocation>
</comment>
<dbReference type="GO" id="GO:0042744">
    <property type="term" value="P:hydrogen peroxide catabolic process"/>
    <property type="evidence" value="ECO:0007669"/>
    <property type="project" value="UniProtKB-KW"/>
</dbReference>
<evidence type="ECO:0000256" key="4">
    <source>
        <dbReference type="ARBA" id="ARBA00022525"/>
    </source>
</evidence>
<accession>A0A7J8SYY2</accession>